<dbReference type="PATRIC" id="fig|1081904.3.peg.521"/>
<dbReference type="Pfam" id="PF02080">
    <property type="entry name" value="TrkA_C"/>
    <property type="match status" value="1"/>
</dbReference>
<feature type="domain" description="RCK C-terminal" evidence="8">
    <location>
        <begin position="141"/>
        <end position="223"/>
    </location>
</feature>
<feature type="domain" description="RCK N-terminal" evidence="7">
    <location>
        <begin position="1"/>
        <end position="123"/>
    </location>
</feature>
<evidence type="ECO:0000256" key="2">
    <source>
        <dbReference type="ARBA" id="ARBA00022448"/>
    </source>
</evidence>
<gene>
    <name evidence="9" type="ORF">HMPREF1218_0094</name>
</gene>
<evidence type="ECO:0000313" key="10">
    <source>
        <dbReference type="Proteomes" id="UP000016600"/>
    </source>
</evidence>
<keyword evidence="6" id="KW-0406">Ion transport</keyword>
<keyword evidence="5" id="KW-0520">NAD</keyword>
<dbReference type="Gene3D" id="3.40.50.720">
    <property type="entry name" value="NAD(P)-binding Rossmann-like Domain"/>
    <property type="match status" value="2"/>
</dbReference>
<dbReference type="EMBL" id="AWET01000008">
    <property type="protein sequence ID" value="ERK03603.1"/>
    <property type="molecule type" value="Genomic_DNA"/>
</dbReference>
<dbReference type="AlphaFoldDB" id="U2LGL9"/>
<evidence type="ECO:0000259" key="7">
    <source>
        <dbReference type="PROSITE" id="PS51201"/>
    </source>
</evidence>
<organism evidence="9 10">
    <name type="scientific">Hoylesella pleuritidis F0068</name>
    <dbReference type="NCBI Taxonomy" id="1081904"/>
    <lineage>
        <taxon>Bacteria</taxon>
        <taxon>Pseudomonadati</taxon>
        <taxon>Bacteroidota</taxon>
        <taxon>Bacteroidia</taxon>
        <taxon>Bacteroidales</taxon>
        <taxon>Prevotellaceae</taxon>
        <taxon>Hoylesella</taxon>
    </lineage>
</organism>
<keyword evidence="4" id="KW-0630">Potassium</keyword>
<dbReference type="SUPFAM" id="SSF51735">
    <property type="entry name" value="NAD(P)-binding Rossmann-fold domains"/>
    <property type="match status" value="2"/>
</dbReference>
<dbReference type="Gene3D" id="3.30.70.1450">
    <property type="entry name" value="Regulator of K+ conductance, C-terminal domain"/>
    <property type="match status" value="2"/>
</dbReference>
<dbReference type="InterPro" id="IPR006036">
    <property type="entry name" value="K_uptake_TrkA"/>
</dbReference>
<dbReference type="NCBIfam" id="NF007039">
    <property type="entry name" value="PRK09496.3-2"/>
    <property type="match status" value="1"/>
</dbReference>
<evidence type="ECO:0000256" key="6">
    <source>
        <dbReference type="ARBA" id="ARBA00023065"/>
    </source>
</evidence>
<dbReference type="InterPro" id="IPR050721">
    <property type="entry name" value="Trk_Ktr_HKT_K-transport"/>
</dbReference>
<evidence type="ECO:0000256" key="5">
    <source>
        <dbReference type="ARBA" id="ARBA00023027"/>
    </source>
</evidence>
<evidence type="ECO:0000259" key="8">
    <source>
        <dbReference type="PROSITE" id="PS51202"/>
    </source>
</evidence>
<dbReference type="Pfam" id="PF02254">
    <property type="entry name" value="TrkA_N"/>
    <property type="match status" value="2"/>
</dbReference>
<protein>
    <recommendedName>
        <fullName evidence="1">Trk system potassium uptake protein TrkA</fullName>
    </recommendedName>
</protein>
<evidence type="ECO:0000256" key="3">
    <source>
        <dbReference type="ARBA" id="ARBA00022538"/>
    </source>
</evidence>
<dbReference type="RefSeq" id="WP_021583240.1">
    <property type="nucleotide sequence ID" value="NZ_AWET01000008.1"/>
</dbReference>
<keyword evidence="3" id="KW-0633">Potassium transport</keyword>
<sequence>MKIIIVGAYAIGTHLAKLLSRNNQEITLIDENEENLEKLRSDFDLLTIHASPTCIRTLKEARVSSIDLFIAVTPNEYQNITACSLAHAFGAKKTVARIDNCEYLQPENADVFRQMGISSLIYPEELAAKDIANGLKMSWVRQRWDVHNGVLVMLGIKLRESCEILNQPLKDLCGPDDPYHVVAIKRGHDTIIPGGNDELKLYDLAYFMTTRNYIPYVRKIVGKEHYVDVKNVMIMGGGSTTVRAIQSIPDYMEVKIIEKEEHRCEQLNEILDDSRTLVINGDGRDVSLLIDEGIRNTQAFVAMTGNAETNILACLTAKRMGVRKTVAMVDNIDYIDMAESFDIGTIINRKAIAAGHIYQMMLDANVHNVRFLTATNADVAEFIPVPGSKITRKPVKDLGLPAGMTIGGLVRNGDGRLVSGNTQIEAGDTVMVFCNNLGMTKIEKFFI</sequence>
<accession>U2LGL9</accession>
<dbReference type="GO" id="GO:0005886">
    <property type="term" value="C:plasma membrane"/>
    <property type="evidence" value="ECO:0007669"/>
    <property type="project" value="InterPro"/>
</dbReference>
<dbReference type="GO" id="GO:0015079">
    <property type="term" value="F:potassium ion transmembrane transporter activity"/>
    <property type="evidence" value="ECO:0007669"/>
    <property type="project" value="InterPro"/>
</dbReference>
<dbReference type="InterPro" id="IPR036721">
    <property type="entry name" value="RCK_C_sf"/>
</dbReference>
<dbReference type="PROSITE" id="PS51201">
    <property type="entry name" value="RCK_N"/>
    <property type="match status" value="2"/>
</dbReference>
<dbReference type="PANTHER" id="PTHR43833">
    <property type="entry name" value="POTASSIUM CHANNEL PROTEIN 2-RELATED-RELATED"/>
    <property type="match status" value="1"/>
</dbReference>
<evidence type="ECO:0000313" key="9">
    <source>
        <dbReference type="EMBL" id="ERK03603.1"/>
    </source>
</evidence>
<reference evidence="9 10" key="1">
    <citation type="submission" date="2013-08" db="EMBL/GenBank/DDBJ databases">
        <authorList>
            <person name="Durkin A.S."/>
            <person name="Haft D.R."/>
            <person name="McCorrison J."/>
            <person name="Torralba M."/>
            <person name="Gillis M."/>
            <person name="Haft D.H."/>
            <person name="Methe B."/>
            <person name="Sutton G."/>
            <person name="Nelson K.E."/>
        </authorList>
    </citation>
    <scope>NUCLEOTIDE SEQUENCE [LARGE SCALE GENOMIC DNA]</scope>
    <source>
        <strain evidence="9 10">F0068</strain>
    </source>
</reference>
<keyword evidence="10" id="KW-1185">Reference proteome</keyword>
<dbReference type="InterPro" id="IPR003148">
    <property type="entry name" value="RCK_N"/>
</dbReference>
<name>U2LGL9_9BACT</name>
<proteinExistence type="predicted"/>
<feature type="domain" description="RCK C-terminal" evidence="8">
    <location>
        <begin position="367"/>
        <end position="447"/>
    </location>
</feature>
<dbReference type="PRINTS" id="PR00335">
    <property type="entry name" value="KUPTAKETRKA"/>
</dbReference>
<evidence type="ECO:0000256" key="4">
    <source>
        <dbReference type="ARBA" id="ARBA00022958"/>
    </source>
</evidence>
<comment type="caution">
    <text evidence="9">The sequence shown here is derived from an EMBL/GenBank/DDBJ whole genome shotgun (WGS) entry which is preliminary data.</text>
</comment>
<keyword evidence="2" id="KW-0813">Transport</keyword>
<dbReference type="InterPro" id="IPR036291">
    <property type="entry name" value="NAD(P)-bd_dom_sf"/>
</dbReference>
<dbReference type="SUPFAM" id="SSF116726">
    <property type="entry name" value="TrkA C-terminal domain-like"/>
    <property type="match status" value="2"/>
</dbReference>
<dbReference type="InterPro" id="IPR006037">
    <property type="entry name" value="RCK_C"/>
</dbReference>
<dbReference type="NCBIfam" id="NF007038">
    <property type="entry name" value="PRK09496.2-6"/>
    <property type="match status" value="1"/>
</dbReference>
<dbReference type="PANTHER" id="PTHR43833:SF5">
    <property type="entry name" value="TRK SYSTEM POTASSIUM UPTAKE PROTEIN TRKA"/>
    <property type="match status" value="1"/>
</dbReference>
<feature type="domain" description="RCK N-terminal" evidence="7">
    <location>
        <begin position="229"/>
        <end position="345"/>
    </location>
</feature>
<dbReference type="Proteomes" id="UP000016600">
    <property type="component" value="Unassembled WGS sequence"/>
</dbReference>
<dbReference type="PROSITE" id="PS51202">
    <property type="entry name" value="RCK_C"/>
    <property type="match status" value="2"/>
</dbReference>
<evidence type="ECO:0000256" key="1">
    <source>
        <dbReference type="ARBA" id="ARBA00017378"/>
    </source>
</evidence>